<dbReference type="STRING" id="576137.A0A1L7X0I7"/>
<keyword evidence="3" id="KW-1185">Reference proteome</keyword>
<feature type="region of interest" description="Disordered" evidence="1">
    <location>
        <begin position="15"/>
        <end position="35"/>
    </location>
</feature>
<sequence>MARIQSSNIANLCTKLGFPPDGEQESGEIESRDPKEFKRTVASFRVRFAQAGHPLPFSEPYSPEAEKYAIAFCEEDDRAEIYWPPNAYGWPCWQTDKTAILQSLQHIFGLQAYYQYQRDGKVKKKAASPTVLSPPTEEINRELSPESLQYVGPSPPKGTKRRPNKQPSVETNMGDMFSTQDINNAAVGPDVHQACKEEIDSLDPRRDVKPIREFTTLWLIKTGSRWPVQADARVRTFMHENDYYDVDDDAEYKVMQLIKDLRRGTEIEEGEHKHFLILKQRLLERIGVEARQLHAKGLLIRNNNDKLQKTLVFMDYWQHRNSAWGLATSAQKTPSKRQSVFDVPSDDETVQSSSFQSRKAQRLPSKKTDTERPSTTRKADEIVDDIYSASPPSKRQRLSTNATNTTNAKATPPTRRSPQPALPATITVAAANSFGGNLPAATDPETNRHIAFANEILSAADDSTSTLQSTEETSRPATMNNPLPARNAGEGQRETSTSTAPSNIQQPYHAVPGPLLTPLTSPGPNAKRVKQRLVLVLQKSARDLDLDYENTLSAPHLRDSSVAQFFQLYSERANVPLQSLDCLTFTFMFALGHEMVIRQGDDVAWRKLKEMTLDLFTLQKRRNQTKEEFKVVVEIGDKKTGVLPVADDDLWGE</sequence>
<proteinExistence type="predicted"/>
<feature type="compositionally biased region" description="Low complexity" evidence="1">
    <location>
        <begin position="400"/>
        <end position="414"/>
    </location>
</feature>
<evidence type="ECO:0000313" key="2">
    <source>
        <dbReference type="EMBL" id="CZR58521.1"/>
    </source>
</evidence>
<dbReference type="OrthoDB" id="3540796at2759"/>
<feature type="compositionally biased region" description="Polar residues" evidence="1">
    <location>
        <begin position="328"/>
        <end position="338"/>
    </location>
</feature>
<feature type="region of interest" description="Disordered" evidence="1">
    <location>
        <begin position="461"/>
        <end position="516"/>
    </location>
</feature>
<protein>
    <submittedName>
        <fullName evidence="2">Uncharacterized protein</fullName>
    </submittedName>
</protein>
<feature type="region of interest" description="Disordered" evidence="1">
    <location>
        <begin position="125"/>
        <end position="173"/>
    </location>
</feature>
<accession>A0A1L7X0I7</accession>
<reference evidence="2 3" key="1">
    <citation type="submission" date="2016-03" db="EMBL/GenBank/DDBJ databases">
        <authorList>
            <person name="Ploux O."/>
        </authorList>
    </citation>
    <scope>NUCLEOTIDE SEQUENCE [LARGE SCALE GENOMIC DNA]</scope>
    <source>
        <strain evidence="2 3">UAMH 11012</strain>
    </source>
</reference>
<evidence type="ECO:0000256" key="1">
    <source>
        <dbReference type="SAM" id="MobiDB-lite"/>
    </source>
</evidence>
<feature type="region of interest" description="Disordered" evidence="1">
    <location>
        <begin position="328"/>
        <end position="421"/>
    </location>
</feature>
<feature type="compositionally biased region" description="Basic and acidic residues" evidence="1">
    <location>
        <begin position="366"/>
        <end position="381"/>
    </location>
</feature>
<dbReference type="Proteomes" id="UP000184330">
    <property type="component" value="Unassembled WGS sequence"/>
</dbReference>
<name>A0A1L7X0I7_9HELO</name>
<dbReference type="AlphaFoldDB" id="A0A1L7X0I7"/>
<gene>
    <name evidence="2" type="ORF">PAC_08413</name>
</gene>
<feature type="compositionally biased region" description="Polar residues" evidence="1">
    <location>
        <begin position="494"/>
        <end position="506"/>
    </location>
</feature>
<evidence type="ECO:0000313" key="3">
    <source>
        <dbReference type="Proteomes" id="UP000184330"/>
    </source>
</evidence>
<dbReference type="EMBL" id="FJOG01000012">
    <property type="protein sequence ID" value="CZR58521.1"/>
    <property type="molecule type" value="Genomic_DNA"/>
</dbReference>
<organism evidence="2 3">
    <name type="scientific">Phialocephala subalpina</name>
    <dbReference type="NCBI Taxonomy" id="576137"/>
    <lineage>
        <taxon>Eukaryota</taxon>
        <taxon>Fungi</taxon>
        <taxon>Dikarya</taxon>
        <taxon>Ascomycota</taxon>
        <taxon>Pezizomycotina</taxon>
        <taxon>Leotiomycetes</taxon>
        <taxon>Helotiales</taxon>
        <taxon>Mollisiaceae</taxon>
        <taxon>Phialocephala</taxon>
        <taxon>Phialocephala fortinii species complex</taxon>
    </lineage>
</organism>